<dbReference type="GO" id="GO:0030136">
    <property type="term" value="C:clathrin-coated vesicle"/>
    <property type="evidence" value="ECO:0007669"/>
    <property type="project" value="UniProtKB-SubCell"/>
</dbReference>
<protein>
    <submittedName>
        <fullName evidence="7">DENN domain-containing protein 1B-like isoform X1</fullName>
    </submittedName>
</protein>
<dbReference type="SMART" id="SM00799">
    <property type="entry name" value="DENN"/>
    <property type="match status" value="1"/>
</dbReference>
<dbReference type="RefSeq" id="XP_032802637.1">
    <property type="nucleotide sequence ID" value="XM_032946746.1"/>
</dbReference>
<proteinExistence type="predicted"/>
<dbReference type="KEGG" id="pmrn:116938964"/>
<dbReference type="PANTHER" id="PTHR13196:SF14">
    <property type="entry name" value="UDENN DOMAIN-CONTAINING PROTEIN"/>
    <property type="match status" value="1"/>
</dbReference>
<feature type="domain" description="UDENN" evidence="5">
    <location>
        <begin position="18"/>
        <end position="379"/>
    </location>
</feature>
<dbReference type="FunFam" id="3.40.50.11500:FF:000001">
    <property type="entry name" value="Putative DENN domain-containing protein 1A"/>
    <property type="match status" value="1"/>
</dbReference>
<dbReference type="SMART" id="SM00800">
    <property type="entry name" value="uDENN"/>
    <property type="match status" value="1"/>
</dbReference>
<dbReference type="InterPro" id="IPR043153">
    <property type="entry name" value="DENN_C"/>
</dbReference>
<keyword evidence="2" id="KW-0344">Guanine-nucleotide releasing factor</keyword>
<dbReference type="AlphaFoldDB" id="A0AAJ7SQG2"/>
<dbReference type="Pfam" id="PF03455">
    <property type="entry name" value="dDENN"/>
    <property type="match status" value="1"/>
</dbReference>
<organism evidence="6 7">
    <name type="scientific">Petromyzon marinus</name>
    <name type="common">Sea lamprey</name>
    <dbReference type="NCBI Taxonomy" id="7757"/>
    <lineage>
        <taxon>Eukaryota</taxon>
        <taxon>Metazoa</taxon>
        <taxon>Chordata</taxon>
        <taxon>Craniata</taxon>
        <taxon>Vertebrata</taxon>
        <taxon>Cyclostomata</taxon>
        <taxon>Hyperoartia</taxon>
        <taxon>Petromyzontiformes</taxon>
        <taxon>Petromyzontidae</taxon>
        <taxon>Petromyzon</taxon>
    </lineage>
</organism>
<feature type="compositionally biased region" description="Gly residues" evidence="4">
    <location>
        <begin position="692"/>
        <end position="702"/>
    </location>
</feature>
<feature type="region of interest" description="Disordered" evidence="4">
    <location>
        <begin position="456"/>
        <end position="538"/>
    </location>
</feature>
<dbReference type="GO" id="GO:0032456">
    <property type="term" value="P:endocytic recycling"/>
    <property type="evidence" value="ECO:0007669"/>
    <property type="project" value="TreeGrafter"/>
</dbReference>
<dbReference type="InterPro" id="IPR040032">
    <property type="entry name" value="DENND1A/B/C"/>
</dbReference>
<feature type="region of interest" description="Disordered" evidence="4">
    <location>
        <begin position="872"/>
        <end position="914"/>
    </location>
</feature>
<dbReference type="FunFam" id="3.30.450.200:FF:000003">
    <property type="entry name" value="DENN domain containing 1A"/>
    <property type="match status" value="1"/>
</dbReference>
<keyword evidence="6" id="KW-1185">Reference proteome</keyword>
<dbReference type="Gene3D" id="3.40.50.11500">
    <property type="match status" value="1"/>
</dbReference>
<feature type="compositionally biased region" description="Pro residues" evidence="4">
    <location>
        <begin position="885"/>
        <end position="895"/>
    </location>
</feature>
<feature type="compositionally biased region" description="Basic and acidic residues" evidence="4">
    <location>
        <begin position="897"/>
        <end position="914"/>
    </location>
</feature>
<gene>
    <name evidence="7" type="primary">LOC116938964</name>
</gene>
<evidence type="ECO:0000259" key="5">
    <source>
        <dbReference type="PROSITE" id="PS50211"/>
    </source>
</evidence>
<dbReference type="InterPro" id="IPR005112">
    <property type="entry name" value="dDENN_dom"/>
</dbReference>
<keyword evidence="3" id="KW-0968">Cytoplasmic vesicle</keyword>
<dbReference type="Pfam" id="PF02141">
    <property type="entry name" value="DENN"/>
    <property type="match status" value="1"/>
</dbReference>
<dbReference type="Gene3D" id="3.30.450.200">
    <property type="match status" value="1"/>
</dbReference>
<dbReference type="GO" id="GO:0006897">
    <property type="term" value="P:endocytosis"/>
    <property type="evidence" value="ECO:0007669"/>
    <property type="project" value="TreeGrafter"/>
</dbReference>
<sequence>MGSRIRYRDSRENPERIFEVFVEVSCPVSTGDGAEVLWKYPEDYYKQDVLGTIPKFCFPFDMTRVSLRDVGQSFTFVLTDVSGTQSFGICRMCPASHTCLALLSYLPWFDVFHRLLNTLAEHINKAEEGCVQQLLLSLHEREVPEPGTPLQLTQLTYFISPDLRELPTIPENRNLTEFTVAVDVPSTLQLYASLLNERRIIVTSSKISTLSSCIHALALLLYPMSWQHVYIPLLPPHLLEYCSAPMPFLIGVHSSLMDRVRTMPLDDAIVFTIDTNTMETPFNDLQGLPSDVVAALRSRLKRPATVGDGVARAFLKSQAALYGSYREALRFQPGEPITFSEDAFACHRSTSMRTFLTNATHMQIFKQFIEERLERLNAGSGFNDVFEEEINRSETEGGATKSYNQWLTTVKKGGGAIFQTVKSKANPAVKSVYKFAREQAKLAKDQARMGIQEVKSRLKQKEGSSVDDFSPQEGPATFSRLGEPWASPDHDPSPTGAAAGAPPGSNGDVADPKRTSLPSPDVPYFLEDSGSDPEDSAPGFPDTRLLGCHLRWCVCMSQPYRSLDNRHPNRAERSDWPAEAVRHQLAAKSLDDLRGDRLMSRPPAPGLSLADVGASLPSLTPPLPRFPTNQSAPRLLAPPPTAHPLRADVGDSNNNHGAKPRRRAERPAARHPGGSDDLVILDEPGDRESGDGGDAGSAGGVGEPDLLDLLDPLKQRPSARDLLEASPPAPRRFHPSPAVSLFDAPCPAMASANRFAPFPPANRIASLPANRFAVVPPPQPPPALANCLQATPIVFGMGGPAVPPANRTFPFNYQVANRMQVPAPLHPCAANRTLPMQPANRLPPLVANQTSPFNQTFPPANSVAAAANHHVTTPANQMPVRARRPNPPTSLPLPDPGLHDGDVTQRRQQWETFD</sequence>
<evidence type="ECO:0000256" key="2">
    <source>
        <dbReference type="ARBA" id="ARBA00022658"/>
    </source>
</evidence>
<feature type="compositionally biased region" description="Low complexity" evidence="4">
    <location>
        <begin position="493"/>
        <end position="507"/>
    </location>
</feature>
<evidence type="ECO:0000256" key="3">
    <source>
        <dbReference type="ARBA" id="ARBA00023329"/>
    </source>
</evidence>
<evidence type="ECO:0000256" key="1">
    <source>
        <dbReference type="ARBA" id="ARBA00004132"/>
    </source>
</evidence>
<evidence type="ECO:0000313" key="6">
    <source>
        <dbReference type="Proteomes" id="UP001318040"/>
    </source>
</evidence>
<dbReference type="InterPro" id="IPR001194">
    <property type="entry name" value="cDENN_dom"/>
</dbReference>
<comment type="subcellular location">
    <subcellularLocation>
        <location evidence="1">Cytoplasmic vesicle</location>
        <location evidence="1">Clathrin-coated vesicle</location>
    </subcellularLocation>
</comment>
<dbReference type="GO" id="GO:1901981">
    <property type="term" value="F:phosphatidylinositol phosphate binding"/>
    <property type="evidence" value="ECO:0007669"/>
    <property type="project" value="TreeGrafter"/>
</dbReference>
<dbReference type="GO" id="GO:0005829">
    <property type="term" value="C:cytosol"/>
    <property type="evidence" value="ECO:0007669"/>
    <property type="project" value="TreeGrafter"/>
</dbReference>
<dbReference type="InterPro" id="IPR005113">
    <property type="entry name" value="uDENN_dom"/>
</dbReference>
<dbReference type="SMART" id="SM00801">
    <property type="entry name" value="dDENN"/>
    <property type="match status" value="1"/>
</dbReference>
<dbReference type="InterPro" id="IPR037516">
    <property type="entry name" value="Tripartite_DENN"/>
</dbReference>
<dbReference type="Proteomes" id="UP001318040">
    <property type="component" value="Chromosome 5"/>
</dbReference>
<dbReference type="GO" id="GO:0005085">
    <property type="term" value="F:guanyl-nucleotide exchange factor activity"/>
    <property type="evidence" value="ECO:0007669"/>
    <property type="project" value="UniProtKB-KW"/>
</dbReference>
<feature type="region of interest" description="Disordered" evidence="4">
    <location>
        <begin position="592"/>
        <end position="708"/>
    </location>
</feature>
<evidence type="ECO:0000313" key="7">
    <source>
        <dbReference type="RefSeq" id="XP_032802637.1"/>
    </source>
</evidence>
<reference evidence="7" key="1">
    <citation type="submission" date="2025-08" db="UniProtKB">
        <authorList>
            <consortium name="RefSeq"/>
        </authorList>
    </citation>
    <scope>IDENTIFICATION</scope>
    <source>
        <tissue evidence="7">Sperm</tissue>
    </source>
</reference>
<accession>A0AAJ7SQG2</accession>
<dbReference type="Gene3D" id="6.10.140.1000">
    <property type="match status" value="1"/>
</dbReference>
<dbReference type="PANTHER" id="PTHR13196">
    <property type="entry name" value="DENN DOMAIN-CONTAINING"/>
    <property type="match status" value="1"/>
</dbReference>
<dbReference type="Pfam" id="PF03456">
    <property type="entry name" value="uDENN"/>
    <property type="match status" value="1"/>
</dbReference>
<name>A0AAJ7SQG2_PETMA</name>
<evidence type="ECO:0000256" key="4">
    <source>
        <dbReference type="SAM" id="MobiDB-lite"/>
    </source>
</evidence>
<dbReference type="PROSITE" id="PS50211">
    <property type="entry name" value="DENN"/>
    <property type="match status" value="1"/>
</dbReference>